<comment type="similarity">
    <text evidence="2 6">Belongs to the 2-oxoacid dehydrogenase family.</text>
</comment>
<feature type="compositionally biased region" description="Low complexity" evidence="7">
    <location>
        <begin position="212"/>
        <end position="226"/>
    </location>
</feature>
<sequence length="469" mass="49413">MAIQKSEPSVGGVQSFRLPDVGEGLVEAELLTWYVKPGDEIEVNQMICEIETAKAVVELPSPFAGTVRELLAEEGQTVEVGAVIITVDDGTGGGSPAEGAPGEKAPAEEEREKPLVGYGERAASTQRRPRRRPAPSGPASAPAPEPGPKAAEPVLPSTPAEETGPGPVPAPERPLAKPPVRKLARDLGVDLASVTPTGEGGVVTREDVRSSAEAAQAPAAQAAPEPEAAPRTDRAVRERRIPVKGVRKHTAAAMVNSAFTAPHVTEFLQVDVTRTMKAVARLRERPDFADVRVSPLLLVAKALLMAVRRHPEINASWDGDNQEIVVKDYVNLGIAAATERGLVVPNIKDADAMALPELSAALKRLTETAREGKTSPADMSGGTITVTNVGVFGVDAGTPIINPGEAAILAFGQIRDMPWVHKGELKIRKVTTLSLSFDHRLVDGELGSKVLRDVGAALEDPELTALAWG</sequence>
<evidence type="ECO:0000256" key="6">
    <source>
        <dbReference type="RuleBase" id="RU003423"/>
    </source>
</evidence>
<dbReference type="InterPro" id="IPR004167">
    <property type="entry name" value="PSBD"/>
</dbReference>
<feature type="region of interest" description="Disordered" evidence="7">
    <location>
        <begin position="87"/>
        <end position="176"/>
    </location>
</feature>
<dbReference type="CDD" id="cd06849">
    <property type="entry name" value="lipoyl_domain"/>
    <property type="match status" value="1"/>
</dbReference>
<dbReference type="InterPro" id="IPR036625">
    <property type="entry name" value="E3-bd_dom_sf"/>
</dbReference>
<dbReference type="AlphaFoldDB" id="A0A7Y9XB54"/>
<evidence type="ECO:0000256" key="4">
    <source>
        <dbReference type="ARBA" id="ARBA00022823"/>
    </source>
</evidence>
<evidence type="ECO:0000256" key="3">
    <source>
        <dbReference type="ARBA" id="ARBA00022679"/>
    </source>
</evidence>
<keyword evidence="10" id="KW-0670">Pyruvate</keyword>
<gene>
    <name evidence="10" type="ORF">HNR06_002037</name>
</gene>
<dbReference type="RefSeq" id="WP_179809881.1">
    <property type="nucleotide sequence ID" value="NZ_JACCHL010000001.1"/>
</dbReference>
<evidence type="ECO:0000256" key="1">
    <source>
        <dbReference type="ARBA" id="ARBA00001938"/>
    </source>
</evidence>
<dbReference type="Pfam" id="PF00364">
    <property type="entry name" value="Biotin_lipoyl"/>
    <property type="match status" value="1"/>
</dbReference>
<dbReference type="GO" id="GO:0005737">
    <property type="term" value="C:cytoplasm"/>
    <property type="evidence" value="ECO:0007669"/>
    <property type="project" value="TreeGrafter"/>
</dbReference>
<dbReference type="InterPro" id="IPR023213">
    <property type="entry name" value="CAT-like_dom_sf"/>
</dbReference>
<feature type="compositionally biased region" description="Basic and acidic residues" evidence="7">
    <location>
        <begin position="105"/>
        <end position="114"/>
    </location>
</feature>
<dbReference type="Proteomes" id="UP000584931">
    <property type="component" value="Unassembled WGS sequence"/>
</dbReference>
<evidence type="ECO:0000259" key="9">
    <source>
        <dbReference type="PROSITE" id="PS51826"/>
    </source>
</evidence>
<evidence type="ECO:0000313" key="10">
    <source>
        <dbReference type="EMBL" id="NYH52448.1"/>
    </source>
</evidence>
<dbReference type="SUPFAM" id="SSF52777">
    <property type="entry name" value="CoA-dependent acyltransferases"/>
    <property type="match status" value="1"/>
</dbReference>
<dbReference type="SUPFAM" id="SSF51230">
    <property type="entry name" value="Single hybrid motif"/>
    <property type="match status" value="1"/>
</dbReference>
<dbReference type="Pfam" id="PF00198">
    <property type="entry name" value="2-oxoacid_dh"/>
    <property type="match status" value="1"/>
</dbReference>
<feature type="region of interest" description="Disordered" evidence="7">
    <location>
        <begin position="191"/>
        <end position="238"/>
    </location>
</feature>
<keyword evidence="5 6" id="KW-0012">Acyltransferase</keyword>
<evidence type="ECO:0000256" key="2">
    <source>
        <dbReference type="ARBA" id="ARBA00007317"/>
    </source>
</evidence>
<dbReference type="Pfam" id="PF02817">
    <property type="entry name" value="E3_binding"/>
    <property type="match status" value="1"/>
</dbReference>
<comment type="cofactor">
    <cofactor evidence="1 6">
        <name>(R)-lipoate</name>
        <dbReference type="ChEBI" id="CHEBI:83088"/>
    </cofactor>
</comment>
<evidence type="ECO:0000256" key="7">
    <source>
        <dbReference type="SAM" id="MobiDB-lite"/>
    </source>
</evidence>
<keyword evidence="3 6" id="KW-0808">Transferase</keyword>
<dbReference type="Gene3D" id="3.30.559.10">
    <property type="entry name" value="Chloramphenicol acetyltransferase-like domain"/>
    <property type="match status" value="1"/>
</dbReference>
<dbReference type="GO" id="GO:0016407">
    <property type="term" value="F:acetyltransferase activity"/>
    <property type="evidence" value="ECO:0007669"/>
    <property type="project" value="TreeGrafter"/>
</dbReference>
<feature type="compositionally biased region" description="Basic and acidic residues" evidence="7">
    <location>
        <begin position="228"/>
        <end position="238"/>
    </location>
</feature>
<dbReference type="InterPro" id="IPR011053">
    <property type="entry name" value="Single_hybrid_motif"/>
</dbReference>
<keyword evidence="4 6" id="KW-0450">Lipoyl</keyword>
<dbReference type="Gene3D" id="2.40.50.100">
    <property type="match status" value="1"/>
</dbReference>
<dbReference type="EMBL" id="JACCHL010000001">
    <property type="protein sequence ID" value="NYH52448.1"/>
    <property type="molecule type" value="Genomic_DNA"/>
</dbReference>
<dbReference type="PROSITE" id="PS50968">
    <property type="entry name" value="BIOTINYL_LIPOYL"/>
    <property type="match status" value="1"/>
</dbReference>
<dbReference type="PANTHER" id="PTHR43178:SF5">
    <property type="entry name" value="LIPOAMIDE ACYLTRANSFERASE COMPONENT OF BRANCHED-CHAIN ALPHA-KETO ACID DEHYDROGENASE COMPLEX, MITOCHONDRIAL"/>
    <property type="match status" value="1"/>
</dbReference>
<evidence type="ECO:0000313" key="11">
    <source>
        <dbReference type="Proteomes" id="UP000584931"/>
    </source>
</evidence>
<evidence type="ECO:0000256" key="5">
    <source>
        <dbReference type="ARBA" id="ARBA00023315"/>
    </source>
</evidence>
<dbReference type="InterPro" id="IPR001078">
    <property type="entry name" value="2-oxoacid_DH_actylTfrase"/>
</dbReference>
<dbReference type="InterPro" id="IPR000089">
    <property type="entry name" value="Biotin_lipoyl"/>
</dbReference>
<name>A0A7Y9XB54_9ACTN</name>
<feature type="domain" description="Lipoyl-binding" evidence="8">
    <location>
        <begin position="13"/>
        <end position="88"/>
    </location>
</feature>
<dbReference type="GO" id="GO:0031405">
    <property type="term" value="F:lipoic acid binding"/>
    <property type="evidence" value="ECO:0007669"/>
    <property type="project" value="TreeGrafter"/>
</dbReference>
<dbReference type="FunFam" id="3.30.559.10:FF:000007">
    <property type="entry name" value="Dihydrolipoamide acetyltransferase component of pyruvate dehydrogenase complex"/>
    <property type="match status" value="1"/>
</dbReference>
<reference evidence="10 11" key="1">
    <citation type="submission" date="2020-07" db="EMBL/GenBank/DDBJ databases">
        <title>Sequencing the genomes of 1000 actinobacteria strains.</title>
        <authorList>
            <person name="Klenk H.-P."/>
        </authorList>
    </citation>
    <scope>NUCLEOTIDE SEQUENCE [LARGE SCALE GENOMIC DNA]</scope>
    <source>
        <strain evidence="10 11">DSM 45278</strain>
    </source>
</reference>
<dbReference type="EC" id="2.3.1.-" evidence="6"/>
<accession>A0A7Y9XB54</accession>
<comment type="caution">
    <text evidence="10">The sequence shown here is derived from an EMBL/GenBank/DDBJ whole genome shotgun (WGS) entry which is preliminary data.</text>
</comment>
<evidence type="ECO:0000259" key="8">
    <source>
        <dbReference type="PROSITE" id="PS50968"/>
    </source>
</evidence>
<feature type="domain" description="Peripheral subunit-binding (PSBD)" evidence="9">
    <location>
        <begin position="175"/>
        <end position="212"/>
    </location>
</feature>
<proteinExistence type="inferred from homology"/>
<dbReference type="SUPFAM" id="SSF47005">
    <property type="entry name" value="Peripheral subunit-binding domain of 2-oxo acid dehydrogenase complex"/>
    <property type="match status" value="1"/>
</dbReference>
<dbReference type="Gene3D" id="4.10.320.10">
    <property type="entry name" value="E3-binding domain"/>
    <property type="match status" value="1"/>
</dbReference>
<dbReference type="PROSITE" id="PS51826">
    <property type="entry name" value="PSBD"/>
    <property type="match status" value="1"/>
</dbReference>
<organism evidence="10 11">
    <name type="scientific">Nocardiopsis sinuspersici</name>
    <dbReference type="NCBI Taxonomy" id="501010"/>
    <lineage>
        <taxon>Bacteria</taxon>
        <taxon>Bacillati</taxon>
        <taxon>Actinomycetota</taxon>
        <taxon>Actinomycetes</taxon>
        <taxon>Streptosporangiales</taxon>
        <taxon>Nocardiopsidaceae</taxon>
        <taxon>Nocardiopsis</taxon>
    </lineage>
</organism>
<dbReference type="PANTHER" id="PTHR43178">
    <property type="entry name" value="DIHYDROLIPOAMIDE ACETYLTRANSFERASE COMPONENT OF PYRUVATE DEHYDROGENASE COMPLEX"/>
    <property type="match status" value="1"/>
</dbReference>
<dbReference type="InterPro" id="IPR050743">
    <property type="entry name" value="2-oxoacid_DH_E2_comp"/>
</dbReference>
<protein>
    <recommendedName>
        <fullName evidence="6">Dihydrolipoamide acetyltransferase component of pyruvate dehydrogenase complex</fullName>
        <ecNumber evidence="6">2.3.1.-</ecNumber>
    </recommendedName>
</protein>